<dbReference type="PANTHER" id="PTHR43123">
    <property type="entry name" value="POLYSACCHARIDE DEACETYLASE-RELATED"/>
    <property type="match status" value="1"/>
</dbReference>
<dbReference type="Gene3D" id="3.20.20.370">
    <property type="entry name" value="Glycoside hydrolase/deacetylase"/>
    <property type="match status" value="1"/>
</dbReference>
<gene>
    <name evidence="3" type="ORF">IHBHHGIJ_00761</name>
    <name evidence="2" type="ORF">KFEGEMFD_00389</name>
</gene>
<dbReference type="GO" id="GO:0005975">
    <property type="term" value="P:carbohydrate metabolic process"/>
    <property type="evidence" value="ECO:0007669"/>
    <property type="project" value="InterPro"/>
</dbReference>
<evidence type="ECO:0000313" key="4">
    <source>
        <dbReference type="Proteomes" id="UP000435877"/>
    </source>
</evidence>
<dbReference type="EMBL" id="CACSIK010000001">
    <property type="protein sequence ID" value="CAA0084892.1"/>
    <property type="molecule type" value="Genomic_DNA"/>
</dbReference>
<reference evidence="4 5" key="1">
    <citation type="submission" date="2019-11" db="EMBL/GenBank/DDBJ databases">
        <authorList>
            <person name="Holert J."/>
        </authorList>
    </citation>
    <scope>NUCLEOTIDE SEQUENCE [LARGE SCALE GENOMIC DNA]</scope>
    <source>
        <strain evidence="2">BC3_2A</strain>
        <strain evidence="3">SB11_1A</strain>
    </source>
</reference>
<organism evidence="2 5">
    <name type="scientific">Zhongshania aliphaticivorans</name>
    <dbReference type="NCBI Taxonomy" id="1470434"/>
    <lineage>
        <taxon>Bacteria</taxon>
        <taxon>Pseudomonadati</taxon>
        <taxon>Pseudomonadota</taxon>
        <taxon>Gammaproteobacteria</taxon>
        <taxon>Cellvibrionales</taxon>
        <taxon>Spongiibacteraceae</taxon>
        <taxon>Zhongshania</taxon>
    </lineage>
</organism>
<evidence type="ECO:0000313" key="5">
    <source>
        <dbReference type="Proteomes" id="UP000439591"/>
    </source>
</evidence>
<dbReference type="SUPFAM" id="SSF88713">
    <property type="entry name" value="Glycoside hydrolase/deacetylase"/>
    <property type="match status" value="1"/>
</dbReference>
<evidence type="ECO:0000313" key="2">
    <source>
        <dbReference type="EMBL" id="CAA0081439.1"/>
    </source>
</evidence>
<dbReference type="CDD" id="cd10979">
    <property type="entry name" value="CE4_PuuE_like"/>
    <property type="match status" value="1"/>
</dbReference>
<feature type="domain" description="NodB homology" evidence="1">
    <location>
        <begin position="83"/>
        <end position="192"/>
    </location>
</feature>
<proteinExistence type="predicted"/>
<dbReference type="GO" id="GO:0016810">
    <property type="term" value="F:hydrolase activity, acting on carbon-nitrogen (but not peptide) bonds"/>
    <property type="evidence" value="ECO:0007669"/>
    <property type="project" value="InterPro"/>
</dbReference>
<dbReference type="Pfam" id="PF01522">
    <property type="entry name" value="Polysacc_deac_1"/>
    <property type="match status" value="1"/>
</dbReference>
<dbReference type="Proteomes" id="UP000435877">
    <property type="component" value="Unassembled WGS sequence"/>
</dbReference>
<dbReference type="OrthoDB" id="9787041at2"/>
<dbReference type="InterPro" id="IPR002509">
    <property type="entry name" value="NODB_dom"/>
</dbReference>
<keyword evidence="4" id="KW-1185">Reference proteome</keyword>
<name>A0A5S9MVF5_9GAMM</name>
<sequence>MSLPNDYLQYPQRSYGMDHDRYSWSMLENRKPVTWPDGKLLALWVNVNLQYYPLNQQGVPFAVPGGMTMPYPDLRHYSLRDYGNRVGLFRILKALDANNITASFAVNSRLLQRIPYLAGLLRERGDDILGHGVHMDALHYGGQSEAEESSQIVECVSVLRDLTGQPVDGWLSPVRSESENTPDLLAENGVRYFSDWVNDDMPYEFSTSSKPLIAMPLSNEIEDRFVIVNNQHSEASWAQQVEDAAAFLLDEAHRSGGRILSLNIHPWLLGQPHRIQFFEAVLSTLAANPAVWSAAPSTILDTWASQQS</sequence>
<protein>
    <recommendedName>
        <fullName evidence="1">NodB homology domain-containing protein</fullName>
    </recommendedName>
</protein>
<dbReference type="EMBL" id="CACSIM010000001">
    <property type="protein sequence ID" value="CAA0081439.1"/>
    <property type="molecule type" value="Genomic_DNA"/>
</dbReference>
<dbReference type="RefSeq" id="WP_159267428.1">
    <property type="nucleotide sequence ID" value="NZ_CACSIK010000001.1"/>
</dbReference>
<dbReference type="PANTHER" id="PTHR43123:SF4">
    <property type="entry name" value="POLYSACCHARIDE DEACETYLASE"/>
    <property type="match status" value="1"/>
</dbReference>
<accession>A0A5S9MVF5</accession>
<dbReference type="Proteomes" id="UP000439591">
    <property type="component" value="Unassembled WGS sequence"/>
</dbReference>
<dbReference type="InterPro" id="IPR011330">
    <property type="entry name" value="Glyco_hydro/deAcase_b/a-brl"/>
</dbReference>
<dbReference type="AlphaFoldDB" id="A0A5S9MVF5"/>
<evidence type="ECO:0000259" key="1">
    <source>
        <dbReference type="Pfam" id="PF01522"/>
    </source>
</evidence>
<evidence type="ECO:0000313" key="3">
    <source>
        <dbReference type="EMBL" id="CAA0084892.1"/>
    </source>
</evidence>